<dbReference type="Proteomes" id="UP000287519">
    <property type="component" value="Unassembled WGS sequence"/>
</dbReference>
<name>A0A402C3P5_RHOWR</name>
<accession>A0A402C3P5</accession>
<gene>
    <name evidence="1" type="ORF">Rhow_001312</name>
</gene>
<sequence>MFVNGRWIDPNAQLAGNPLGELASHGTWHLPLSLTGKSAYGTAGTISPA</sequence>
<proteinExistence type="predicted"/>
<reference evidence="1 2" key="1">
    <citation type="submission" date="2018-11" db="EMBL/GenBank/DDBJ databases">
        <title>Microbial catabolism of amino acid.</title>
        <authorList>
            <person name="Hibi M."/>
            <person name="Ogawa J."/>
        </authorList>
    </citation>
    <scope>NUCLEOTIDE SEQUENCE [LARGE SCALE GENOMIC DNA]</scope>
    <source>
        <strain evidence="1 2">C31-06</strain>
    </source>
</reference>
<evidence type="ECO:0000313" key="2">
    <source>
        <dbReference type="Proteomes" id="UP000287519"/>
    </source>
</evidence>
<protein>
    <submittedName>
        <fullName evidence="1">Uncharacterized protein</fullName>
    </submittedName>
</protein>
<dbReference type="EMBL" id="BHYM01000018">
    <property type="protein sequence ID" value="GCE38264.1"/>
    <property type="molecule type" value="Genomic_DNA"/>
</dbReference>
<comment type="caution">
    <text evidence="1">The sequence shown here is derived from an EMBL/GenBank/DDBJ whole genome shotgun (WGS) entry which is preliminary data.</text>
</comment>
<evidence type="ECO:0000313" key="1">
    <source>
        <dbReference type="EMBL" id="GCE38264.1"/>
    </source>
</evidence>
<dbReference type="AlphaFoldDB" id="A0A402C3P5"/>
<keyword evidence="2" id="KW-1185">Reference proteome</keyword>
<organism evidence="1 2">
    <name type="scientific">Rhodococcus wratislaviensis</name>
    <name type="common">Tsukamurella wratislaviensis</name>
    <dbReference type="NCBI Taxonomy" id="44752"/>
    <lineage>
        <taxon>Bacteria</taxon>
        <taxon>Bacillati</taxon>
        <taxon>Actinomycetota</taxon>
        <taxon>Actinomycetes</taxon>
        <taxon>Mycobacteriales</taxon>
        <taxon>Nocardiaceae</taxon>
        <taxon>Rhodococcus</taxon>
    </lineage>
</organism>